<dbReference type="EMBL" id="MU858051">
    <property type="protein sequence ID" value="KAK4218732.1"/>
    <property type="molecule type" value="Genomic_DNA"/>
</dbReference>
<reference evidence="1" key="1">
    <citation type="journal article" date="2023" name="Mol. Phylogenet. Evol.">
        <title>Genome-scale phylogeny and comparative genomics of the fungal order Sordariales.</title>
        <authorList>
            <person name="Hensen N."/>
            <person name="Bonometti L."/>
            <person name="Westerberg I."/>
            <person name="Brannstrom I.O."/>
            <person name="Guillou S."/>
            <person name="Cros-Aarteil S."/>
            <person name="Calhoun S."/>
            <person name="Haridas S."/>
            <person name="Kuo A."/>
            <person name="Mondo S."/>
            <person name="Pangilinan J."/>
            <person name="Riley R."/>
            <person name="LaButti K."/>
            <person name="Andreopoulos B."/>
            <person name="Lipzen A."/>
            <person name="Chen C."/>
            <person name="Yan M."/>
            <person name="Daum C."/>
            <person name="Ng V."/>
            <person name="Clum A."/>
            <person name="Steindorff A."/>
            <person name="Ohm R.A."/>
            <person name="Martin F."/>
            <person name="Silar P."/>
            <person name="Natvig D.O."/>
            <person name="Lalanne C."/>
            <person name="Gautier V."/>
            <person name="Ament-Velasquez S.L."/>
            <person name="Kruys A."/>
            <person name="Hutchinson M.I."/>
            <person name="Powell A.J."/>
            <person name="Barry K."/>
            <person name="Miller A.N."/>
            <person name="Grigoriev I.V."/>
            <person name="Debuchy R."/>
            <person name="Gladieux P."/>
            <person name="Hiltunen Thoren M."/>
            <person name="Johannesson H."/>
        </authorList>
    </citation>
    <scope>NUCLEOTIDE SEQUENCE</scope>
    <source>
        <strain evidence="1">PSN293</strain>
    </source>
</reference>
<dbReference type="AlphaFoldDB" id="A0AAN6YL77"/>
<accession>A0AAN6YL77</accession>
<evidence type="ECO:0000313" key="2">
    <source>
        <dbReference type="Proteomes" id="UP001301769"/>
    </source>
</evidence>
<comment type="caution">
    <text evidence="1">The sequence shown here is derived from an EMBL/GenBank/DDBJ whole genome shotgun (WGS) entry which is preliminary data.</text>
</comment>
<dbReference type="Proteomes" id="UP001301769">
    <property type="component" value="Unassembled WGS sequence"/>
</dbReference>
<keyword evidence="2" id="KW-1185">Reference proteome</keyword>
<reference evidence="1" key="2">
    <citation type="submission" date="2023-05" db="EMBL/GenBank/DDBJ databases">
        <authorList>
            <consortium name="Lawrence Berkeley National Laboratory"/>
            <person name="Steindorff A."/>
            <person name="Hensen N."/>
            <person name="Bonometti L."/>
            <person name="Westerberg I."/>
            <person name="Brannstrom I.O."/>
            <person name="Guillou S."/>
            <person name="Cros-Aarteil S."/>
            <person name="Calhoun S."/>
            <person name="Haridas S."/>
            <person name="Kuo A."/>
            <person name="Mondo S."/>
            <person name="Pangilinan J."/>
            <person name="Riley R."/>
            <person name="Labutti K."/>
            <person name="Andreopoulos B."/>
            <person name="Lipzen A."/>
            <person name="Chen C."/>
            <person name="Yanf M."/>
            <person name="Daum C."/>
            <person name="Ng V."/>
            <person name="Clum A."/>
            <person name="Ohm R."/>
            <person name="Martin F."/>
            <person name="Silar P."/>
            <person name="Natvig D."/>
            <person name="Lalanne C."/>
            <person name="Gautier V."/>
            <person name="Ament-Velasquez S.L."/>
            <person name="Kruys A."/>
            <person name="Hutchinson M.I."/>
            <person name="Powell A.J."/>
            <person name="Barry K."/>
            <person name="Miller A.N."/>
            <person name="Grigoriev I.V."/>
            <person name="Debuchy R."/>
            <person name="Gladieux P."/>
            <person name="Thoren M.H."/>
            <person name="Johannesson H."/>
        </authorList>
    </citation>
    <scope>NUCLEOTIDE SEQUENCE</scope>
    <source>
        <strain evidence="1">PSN293</strain>
    </source>
</reference>
<name>A0AAN6YL77_9PEZI</name>
<gene>
    <name evidence="1" type="ORF">QBC37DRAFT_177631</name>
</gene>
<organism evidence="1 2">
    <name type="scientific">Rhypophila decipiens</name>
    <dbReference type="NCBI Taxonomy" id="261697"/>
    <lineage>
        <taxon>Eukaryota</taxon>
        <taxon>Fungi</taxon>
        <taxon>Dikarya</taxon>
        <taxon>Ascomycota</taxon>
        <taxon>Pezizomycotina</taxon>
        <taxon>Sordariomycetes</taxon>
        <taxon>Sordariomycetidae</taxon>
        <taxon>Sordariales</taxon>
        <taxon>Naviculisporaceae</taxon>
        <taxon>Rhypophila</taxon>
    </lineage>
</organism>
<sequence>MSASLGRKATVLCEYKAIWILNSHRFIDNKLAYLINQPLLPSPYSHSLPTLNHDRNKRYQFGYGLQSTSYTTTTAISILGPGGSPHFRPSLGNECKRDDFMEARQLPCDLIADIAVVGQHDWSSSGYLIVDPMKSYSKMTLLRANLFLRTPRSFPSTLHEQESTTWEEEPGVEPCRHHLFSLEVVIRSPHSATTRASSAPFFSTSSVPAWLLVGGQFTPPRPP</sequence>
<evidence type="ECO:0000313" key="1">
    <source>
        <dbReference type="EMBL" id="KAK4218732.1"/>
    </source>
</evidence>
<proteinExistence type="predicted"/>
<protein>
    <submittedName>
        <fullName evidence="1">Uncharacterized protein</fullName>
    </submittedName>
</protein>